<keyword evidence="4" id="KW-1185">Reference proteome</keyword>
<name>A0AAE0JS59_9PEZI</name>
<dbReference type="AlphaFoldDB" id="A0AAE0JS59"/>
<dbReference type="GeneID" id="87868383"/>
<dbReference type="PANTHER" id="PTHR43625">
    <property type="entry name" value="AFLATOXIN B1 ALDEHYDE REDUCTASE"/>
    <property type="match status" value="1"/>
</dbReference>
<comment type="caution">
    <text evidence="3">The sequence shown here is derived from an EMBL/GenBank/DDBJ whole genome shotgun (WGS) entry which is preliminary data.</text>
</comment>
<dbReference type="RefSeq" id="XP_062687381.1">
    <property type="nucleotide sequence ID" value="XM_062831229.1"/>
</dbReference>
<dbReference type="CDD" id="cd19077">
    <property type="entry name" value="AKR_AKR8A1-2"/>
    <property type="match status" value="1"/>
</dbReference>
<sequence length="329" mass="36239">MPQLVGKQVGPTGYGLMGFCTKNPPTPQEQAFKAMRAALESGANFWNAGEFYGSPDWNTQKLLAAYFKQYPEDAEKVVLSVKGAFLFPQMVPDCSPAGLKRSIDACLADLDGTHKIDIFEPARVDPKVPLEEMLKYLEDEYVSKGVIGGIGLSEVSAATIRKAVKITKIAAVEVEISLWATHTLENGVAEACAEFGIPLIAYSPIGQGMLTGQIKTLDDLPADDFRRHYPRFYPENFHLNIQLVSELNDLAKKKGFTPAQLAINWVKSLSKKPGYPTVIPIPGATTAERVKENNVDIELTSEYLEKIDETLKKFEIAGRRYPDAVPIDT</sequence>
<dbReference type="InterPro" id="IPR050791">
    <property type="entry name" value="Aldo-Keto_reductase"/>
</dbReference>
<reference evidence="3" key="2">
    <citation type="submission" date="2023-06" db="EMBL/GenBank/DDBJ databases">
        <authorList>
            <consortium name="Lawrence Berkeley National Laboratory"/>
            <person name="Haridas S."/>
            <person name="Hensen N."/>
            <person name="Bonometti L."/>
            <person name="Westerberg I."/>
            <person name="Brannstrom I.O."/>
            <person name="Guillou S."/>
            <person name="Cros-Aarteil S."/>
            <person name="Calhoun S."/>
            <person name="Kuo A."/>
            <person name="Mondo S."/>
            <person name="Pangilinan J."/>
            <person name="Riley R."/>
            <person name="Labutti K."/>
            <person name="Andreopoulos B."/>
            <person name="Lipzen A."/>
            <person name="Chen C."/>
            <person name="Yanf M."/>
            <person name="Daum C."/>
            <person name="Ng V."/>
            <person name="Clum A."/>
            <person name="Steindorff A."/>
            <person name="Ohm R."/>
            <person name="Martin F."/>
            <person name="Silar P."/>
            <person name="Natvig D."/>
            <person name="Lalanne C."/>
            <person name="Gautier V."/>
            <person name="Ament-Velasquez S.L."/>
            <person name="Kruys A."/>
            <person name="Hutchinson M.I."/>
            <person name="Powell A.J."/>
            <person name="Barry K."/>
            <person name="Miller A.N."/>
            <person name="Grigoriev I.V."/>
            <person name="Debuchy R."/>
            <person name="Gladieux P."/>
            <person name="Thoren M.H."/>
            <person name="Johannesson H."/>
        </authorList>
    </citation>
    <scope>NUCLEOTIDE SEQUENCE</scope>
    <source>
        <strain evidence="3">CBS 560.94</strain>
    </source>
</reference>
<dbReference type="EMBL" id="JAUEPP010000001">
    <property type="protein sequence ID" value="KAK3356004.1"/>
    <property type="molecule type" value="Genomic_DNA"/>
</dbReference>
<keyword evidence="1" id="KW-0560">Oxidoreductase</keyword>
<feature type="domain" description="NADP-dependent oxidoreductase" evidence="2">
    <location>
        <begin position="13"/>
        <end position="310"/>
    </location>
</feature>
<dbReference type="InterPro" id="IPR023210">
    <property type="entry name" value="NADP_OxRdtase_dom"/>
</dbReference>
<accession>A0AAE0JS59</accession>
<dbReference type="GO" id="GO:0005737">
    <property type="term" value="C:cytoplasm"/>
    <property type="evidence" value="ECO:0007669"/>
    <property type="project" value="TreeGrafter"/>
</dbReference>
<evidence type="ECO:0000313" key="3">
    <source>
        <dbReference type="EMBL" id="KAK3356004.1"/>
    </source>
</evidence>
<evidence type="ECO:0000259" key="2">
    <source>
        <dbReference type="Pfam" id="PF00248"/>
    </source>
</evidence>
<evidence type="ECO:0000313" key="4">
    <source>
        <dbReference type="Proteomes" id="UP001278500"/>
    </source>
</evidence>
<dbReference type="Proteomes" id="UP001278500">
    <property type="component" value="Unassembled WGS sequence"/>
</dbReference>
<evidence type="ECO:0000256" key="1">
    <source>
        <dbReference type="ARBA" id="ARBA00023002"/>
    </source>
</evidence>
<gene>
    <name evidence="3" type="ORF">B0H65DRAFT_65343</name>
</gene>
<protein>
    <submittedName>
        <fullName evidence="3">NADP-dependent oxidoreductase domain-containing protein</fullName>
    </submittedName>
</protein>
<proteinExistence type="predicted"/>
<reference evidence="3" key="1">
    <citation type="journal article" date="2023" name="Mol. Phylogenet. Evol.">
        <title>Genome-scale phylogeny and comparative genomics of the fungal order Sordariales.</title>
        <authorList>
            <person name="Hensen N."/>
            <person name="Bonometti L."/>
            <person name="Westerberg I."/>
            <person name="Brannstrom I.O."/>
            <person name="Guillou S."/>
            <person name="Cros-Aarteil S."/>
            <person name="Calhoun S."/>
            <person name="Haridas S."/>
            <person name="Kuo A."/>
            <person name="Mondo S."/>
            <person name="Pangilinan J."/>
            <person name="Riley R."/>
            <person name="LaButti K."/>
            <person name="Andreopoulos B."/>
            <person name="Lipzen A."/>
            <person name="Chen C."/>
            <person name="Yan M."/>
            <person name="Daum C."/>
            <person name="Ng V."/>
            <person name="Clum A."/>
            <person name="Steindorff A."/>
            <person name="Ohm R.A."/>
            <person name="Martin F."/>
            <person name="Silar P."/>
            <person name="Natvig D.O."/>
            <person name="Lalanne C."/>
            <person name="Gautier V."/>
            <person name="Ament-Velasquez S.L."/>
            <person name="Kruys A."/>
            <person name="Hutchinson M.I."/>
            <person name="Powell A.J."/>
            <person name="Barry K."/>
            <person name="Miller A.N."/>
            <person name="Grigoriev I.V."/>
            <person name="Debuchy R."/>
            <person name="Gladieux P."/>
            <person name="Hiltunen Thoren M."/>
            <person name="Johannesson H."/>
        </authorList>
    </citation>
    <scope>NUCLEOTIDE SEQUENCE</scope>
    <source>
        <strain evidence="3">CBS 560.94</strain>
    </source>
</reference>
<organism evidence="3 4">
    <name type="scientific">Neurospora tetraspora</name>
    <dbReference type="NCBI Taxonomy" id="94610"/>
    <lineage>
        <taxon>Eukaryota</taxon>
        <taxon>Fungi</taxon>
        <taxon>Dikarya</taxon>
        <taxon>Ascomycota</taxon>
        <taxon>Pezizomycotina</taxon>
        <taxon>Sordariomycetes</taxon>
        <taxon>Sordariomycetidae</taxon>
        <taxon>Sordariales</taxon>
        <taxon>Sordariaceae</taxon>
        <taxon>Neurospora</taxon>
    </lineage>
</organism>
<dbReference type="SUPFAM" id="SSF51430">
    <property type="entry name" value="NAD(P)-linked oxidoreductase"/>
    <property type="match status" value="1"/>
</dbReference>
<dbReference type="PANTHER" id="PTHR43625:SF78">
    <property type="entry name" value="PYRIDOXAL REDUCTASE-RELATED"/>
    <property type="match status" value="1"/>
</dbReference>
<dbReference type="InterPro" id="IPR036812">
    <property type="entry name" value="NAD(P)_OxRdtase_dom_sf"/>
</dbReference>
<dbReference type="Pfam" id="PF00248">
    <property type="entry name" value="Aldo_ket_red"/>
    <property type="match status" value="1"/>
</dbReference>
<dbReference type="Gene3D" id="3.20.20.100">
    <property type="entry name" value="NADP-dependent oxidoreductase domain"/>
    <property type="match status" value="1"/>
</dbReference>
<dbReference type="GO" id="GO:0016491">
    <property type="term" value="F:oxidoreductase activity"/>
    <property type="evidence" value="ECO:0007669"/>
    <property type="project" value="UniProtKB-KW"/>
</dbReference>